<evidence type="ECO:0000313" key="8">
    <source>
        <dbReference type="EMBL" id="GMM33213.1"/>
    </source>
</evidence>
<evidence type="ECO:0000256" key="1">
    <source>
        <dbReference type="ARBA" id="ARBA00004141"/>
    </source>
</evidence>
<feature type="domain" description="TLC" evidence="7">
    <location>
        <begin position="72"/>
        <end position="277"/>
    </location>
</feature>
<feature type="transmembrane region" description="Helical" evidence="6">
    <location>
        <begin position="144"/>
        <end position="164"/>
    </location>
</feature>
<evidence type="ECO:0000256" key="3">
    <source>
        <dbReference type="ARBA" id="ARBA00022989"/>
    </source>
</evidence>
<accession>A0AAV5QED6</accession>
<dbReference type="InterPro" id="IPR006634">
    <property type="entry name" value="TLC-dom"/>
</dbReference>
<comment type="caution">
    <text evidence="8">The sequence shown here is derived from an EMBL/GenBank/DDBJ whole genome shotgun (WGS) entry which is preliminary data.</text>
</comment>
<comment type="subcellular location">
    <subcellularLocation>
        <location evidence="1">Membrane</location>
        <topology evidence="1">Multi-pass membrane protein</topology>
    </subcellularLocation>
</comment>
<keyword evidence="2 5" id="KW-0812">Transmembrane</keyword>
<feature type="transmembrane region" description="Helical" evidence="6">
    <location>
        <begin position="75"/>
        <end position="98"/>
    </location>
</feature>
<feature type="transmembrane region" description="Helical" evidence="6">
    <location>
        <begin position="118"/>
        <end position="137"/>
    </location>
</feature>
<sequence>MSSLETFSQSLRPEWLANYLGSETIFATHAHEVLYSFVFYNMLFLFCPVIGRVCFGSIYTCLVSSSDPKQRKLKLNFDIHIIAMIQAIISIGACIWLFCSTVLNDNQLLGYDYSHTFVSSITVGYFIWDLLVCLKYFDLFGFEFLLHAVASLFVFSTTFMPFFQYWVPRFLIFEASSPFVNINWFIANSKGAKGWLSSTTLNVVNGLLLMLSFFSVRIIWGFYAIYLVMCLLCNQWNDLTSIEQIVASIVVGLNFSLDVLNLFWFKKMVRIAKKMASKGKSSPKNSEKKDQ</sequence>
<dbReference type="PANTHER" id="PTHR13439:SF0">
    <property type="entry name" value="TOPOISOMERASE I DAMAGE AFFECTED PROTEIN 4"/>
    <property type="match status" value="1"/>
</dbReference>
<protein>
    <submittedName>
        <fullName evidence="8">Tda4 protein</fullName>
    </submittedName>
</protein>
<dbReference type="Pfam" id="PF03798">
    <property type="entry name" value="TRAM_LAG1_CLN8"/>
    <property type="match status" value="1"/>
</dbReference>
<gene>
    <name evidence="8" type="ORF">DASC09_005380</name>
</gene>
<evidence type="ECO:0000256" key="6">
    <source>
        <dbReference type="SAM" id="Phobius"/>
    </source>
</evidence>
<feature type="transmembrane region" description="Helical" evidence="6">
    <location>
        <begin position="245"/>
        <end position="265"/>
    </location>
</feature>
<evidence type="ECO:0000256" key="2">
    <source>
        <dbReference type="ARBA" id="ARBA00022692"/>
    </source>
</evidence>
<organism evidence="8 9">
    <name type="scientific">Saccharomycopsis crataegensis</name>
    <dbReference type="NCBI Taxonomy" id="43959"/>
    <lineage>
        <taxon>Eukaryota</taxon>
        <taxon>Fungi</taxon>
        <taxon>Dikarya</taxon>
        <taxon>Ascomycota</taxon>
        <taxon>Saccharomycotina</taxon>
        <taxon>Saccharomycetes</taxon>
        <taxon>Saccharomycopsidaceae</taxon>
        <taxon>Saccharomycopsis</taxon>
    </lineage>
</organism>
<dbReference type="InterPro" id="IPR050846">
    <property type="entry name" value="TLCD"/>
</dbReference>
<keyword evidence="9" id="KW-1185">Reference proteome</keyword>
<keyword evidence="3 6" id="KW-1133">Transmembrane helix</keyword>
<dbReference type="GO" id="GO:0016020">
    <property type="term" value="C:membrane"/>
    <property type="evidence" value="ECO:0007669"/>
    <property type="project" value="UniProtKB-SubCell"/>
</dbReference>
<keyword evidence="4 5" id="KW-0472">Membrane</keyword>
<reference evidence="8 9" key="1">
    <citation type="journal article" date="2023" name="Elife">
        <title>Identification of key yeast species and microbe-microbe interactions impacting larval growth of Drosophila in the wild.</title>
        <authorList>
            <person name="Mure A."/>
            <person name="Sugiura Y."/>
            <person name="Maeda R."/>
            <person name="Honda K."/>
            <person name="Sakurai N."/>
            <person name="Takahashi Y."/>
            <person name="Watada M."/>
            <person name="Katoh T."/>
            <person name="Gotoh A."/>
            <person name="Gotoh Y."/>
            <person name="Taniguchi I."/>
            <person name="Nakamura K."/>
            <person name="Hayashi T."/>
            <person name="Katayama T."/>
            <person name="Uemura T."/>
            <person name="Hattori Y."/>
        </authorList>
    </citation>
    <scope>NUCLEOTIDE SEQUENCE [LARGE SCALE GENOMIC DNA]</scope>
    <source>
        <strain evidence="8 9">SC-9</strain>
    </source>
</reference>
<dbReference type="GeneID" id="90071192"/>
<dbReference type="RefSeq" id="XP_064850213.1">
    <property type="nucleotide sequence ID" value="XM_064994141.1"/>
</dbReference>
<dbReference type="PANTHER" id="PTHR13439">
    <property type="entry name" value="CT120 PROTEIN"/>
    <property type="match status" value="1"/>
</dbReference>
<proteinExistence type="predicted"/>
<dbReference type="Proteomes" id="UP001360560">
    <property type="component" value="Unassembled WGS sequence"/>
</dbReference>
<evidence type="ECO:0000259" key="7">
    <source>
        <dbReference type="PROSITE" id="PS50922"/>
    </source>
</evidence>
<evidence type="ECO:0000313" key="9">
    <source>
        <dbReference type="Proteomes" id="UP001360560"/>
    </source>
</evidence>
<name>A0AAV5QED6_9ASCO</name>
<dbReference type="AlphaFoldDB" id="A0AAV5QED6"/>
<feature type="transmembrane region" description="Helical" evidence="6">
    <location>
        <begin position="38"/>
        <end position="63"/>
    </location>
</feature>
<dbReference type="PROSITE" id="PS50922">
    <property type="entry name" value="TLC"/>
    <property type="match status" value="1"/>
</dbReference>
<dbReference type="GO" id="GO:0055088">
    <property type="term" value="P:lipid homeostasis"/>
    <property type="evidence" value="ECO:0007669"/>
    <property type="project" value="TreeGrafter"/>
</dbReference>
<feature type="transmembrane region" description="Helical" evidence="6">
    <location>
        <begin position="199"/>
        <end position="225"/>
    </location>
</feature>
<evidence type="ECO:0000256" key="5">
    <source>
        <dbReference type="PROSITE-ProRule" id="PRU00205"/>
    </source>
</evidence>
<dbReference type="GO" id="GO:0005783">
    <property type="term" value="C:endoplasmic reticulum"/>
    <property type="evidence" value="ECO:0007669"/>
    <property type="project" value="TreeGrafter"/>
</dbReference>
<evidence type="ECO:0000256" key="4">
    <source>
        <dbReference type="ARBA" id="ARBA00023136"/>
    </source>
</evidence>
<dbReference type="EMBL" id="BTFZ01000001">
    <property type="protein sequence ID" value="GMM33213.1"/>
    <property type="molecule type" value="Genomic_DNA"/>
</dbReference>
<dbReference type="SMART" id="SM00724">
    <property type="entry name" value="TLC"/>
    <property type="match status" value="1"/>
</dbReference>
<feature type="transmembrane region" description="Helical" evidence="6">
    <location>
        <begin position="170"/>
        <end position="187"/>
    </location>
</feature>